<dbReference type="PANTHER" id="PTHR48228:SF6">
    <property type="entry name" value="L-CARNITINE COA-TRANSFERASE"/>
    <property type="match status" value="1"/>
</dbReference>
<reference evidence="2 3" key="1">
    <citation type="submission" date="2017-02" db="EMBL/GenBank/DDBJ databases">
        <title>Complete genome sequences of Mycobacterium kansasii strains isolated from rhesus macaques.</title>
        <authorList>
            <person name="Panda A."/>
            <person name="Nagaraj S."/>
            <person name="Zhao X."/>
            <person name="Tettelin H."/>
            <person name="Detolla L.J."/>
        </authorList>
    </citation>
    <scope>NUCLEOTIDE SEQUENCE [LARGE SCALE GENOMIC DNA]</scope>
    <source>
        <strain evidence="2 3">11-3813</strain>
    </source>
</reference>
<dbReference type="InterPro" id="IPR003673">
    <property type="entry name" value="CoA-Trfase_fam_III"/>
</dbReference>
<dbReference type="EMBL" id="MVBM01000004">
    <property type="protein sequence ID" value="OOK73920.1"/>
    <property type="molecule type" value="Genomic_DNA"/>
</dbReference>
<organism evidence="2 3">
    <name type="scientific">Mycobacterium kansasii</name>
    <dbReference type="NCBI Taxonomy" id="1768"/>
    <lineage>
        <taxon>Bacteria</taxon>
        <taxon>Bacillati</taxon>
        <taxon>Actinomycetota</taxon>
        <taxon>Actinomycetes</taxon>
        <taxon>Mycobacteriales</taxon>
        <taxon>Mycobacteriaceae</taxon>
        <taxon>Mycobacterium</taxon>
    </lineage>
</organism>
<proteinExistence type="predicted"/>
<evidence type="ECO:0000256" key="1">
    <source>
        <dbReference type="ARBA" id="ARBA00022679"/>
    </source>
</evidence>
<dbReference type="GO" id="GO:0016740">
    <property type="term" value="F:transferase activity"/>
    <property type="evidence" value="ECO:0007669"/>
    <property type="project" value="UniProtKB-KW"/>
</dbReference>
<accession>A0A1V3X458</accession>
<evidence type="ECO:0000313" key="2">
    <source>
        <dbReference type="EMBL" id="OOK73920.1"/>
    </source>
</evidence>
<dbReference type="PANTHER" id="PTHR48228">
    <property type="entry name" value="SUCCINYL-COA--D-CITRAMALATE COA-TRANSFERASE"/>
    <property type="match status" value="1"/>
</dbReference>
<dbReference type="SUPFAM" id="SSF89796">
    <property type="entry name" value="CoA-transferase family III (CaiB/BaiF)"/>
    <property type="match status" value="1"/>
</dbReference>
<dbReference type="AlphaFoldDB" id="A0A1V3X458"/>
<dbReference type="InterPro" id="IPR050509">
    <property type="entry name" value="CoA-transferase_III"/>
</dbReference>
<keyword evidence="1 2" id="KW-0808">Transferase</keyword>
<dbReference type="Gene3D" id="3.40.50.10540">
    <property type="entry name" value="Crotonobetainyl-coa:carnitine coa-transferase, domain 1"/>
    <property type="match status" value="1"/>
</dbReference>
<evidence type="ECO:0000313" key="3">
    <source>
        <dbReference type="Proteomes" id="UP000189229"/>
    </source>
</evidence>
<dbReference type="Pfam" id="PF02515">
    <property type="entry name" value="CoA_transf_3"/>
    <property type="match status" value="1"/>
</dbReference>
<name>A0A1V3X458_MYCKA</name>
<protein>
    <submittedName>
        <fullName evidence="2">CoA-transferase III family protein</fullName>
    </submittedName>
</protein>
<dbReference type="InterPro" id="IPR023606">
    <property type="entry name" value="CoA-Trfase_III_dom_1_sf"/>
</dbReference>
<comment type="caution">
    <text evidence="2">The sequence shown here is derived from an EMBL/GenBank/DDBJ whole genome shotgun (WGS) entry which is preliminary data.</text>
</comment>
<dbReference type="Proteomes" id="UP000189229">
    <property type="component" value="Unassembled WGS sequence"/>
</dbReference>
<sequence>MFGDLGAEVIKVESADYPDGLRQARAGDAMSESFAWTHRNHRAFGVDLRRNEGKHIFGQLVAEADAVFANFKPGTLTSLGFNYDKLRGLNPGSCSPAAARSATGARGAAGWAMARWCARPPA</sequence>
<gene>
    <name evidence="2" type="ORF">BZL30_4924</name>
</gene>